<dbReference type="SUPFAM" id="SSF158472">
    <property type="entry name" value="HAMP domain-like"/>
    <property type="match status" value="1"/>
</dbReference>
<evidence type="ECO:0000256" key="5">
    <source>
        <dbReference type="ARBA" id="ARBA00022553"/>
    </source>
</evidence>
<evidence type="ECO:0000256" key="10">
    <source>
        <dbReference type="ARBA" id="ARBA00023012"/>
    </source>
</evidence>
<comment type="subcellular location">
    <subcellularLocation>
        <location evidence="3">Cell membrane</location>
    </subcellularLocation>
</comment>
<evidence type="ECO:0000259" key="13">
    <source>
        <dbReference type="PROSITE" id="PS50109"/>
    </source>
</evidence>
<feature type="domain" description="Histidine kinase" evidence="13">
    <location>
        <begin position="258"/>
        <end position="485"/>
    </location>
</feature>
<comment type="caution">
    <text evidence="15">The sequence shown here is derived from an EMBL/GenBank/DDBJ whole genome shotgun (WGS) entry which is preliminary data.</text>
</comment>
<dbReference type="GO" id="GO:0000155">
    <property type="term" value="F:phosphorelay sensor kinase activity"/>
    <property type="evidence" value="ECO:0007669"/>
    <property type="project" value="InterPro"/>
</dbReference>
<dbReference type="InterPro" id="IPR050428">
    <property type="entry name" value="TCS_sensor_his_kinase"/>
</dbReference>
<dbReference type="GO" id="GO:0005509">
    <property type="term" value="F:calcium ion binding"/>
    <property type="evidence" value="ECO:0007669"/>
    <property type="project" value="UniProtKB-ARBA"/>
</dbReference>
<evidence type="ECO:0000256" key="8">
    <source>
        <dbReference type="ARBA" id="ARBA00022777"/>
    </source>
</evidence>
<dbReference type="Gene3D" id="3.30.565.10">
    <property type="entry name" value="Histidine kinase-like ATPase, C-terminal domain"/>
    <property type="match status" value="1"/>
</dbReference>
<evidence type="ECO:0000256" key="4">
    <source>
        <dbReference type="ARBA" id="ARBA00012438"/>
    </source>
</evidence>
<dbReference type="RefSeq" id="WP_189171086.1">
    <property type="nucleotide sequence ID" value="NZ_BMQB01000007.1"/>
</dbReference>
<dbReference type="InterPro" id="IPR003661">
    <property type="entry name" value="HisK_dim/P_dom"/>
</dbReference>
<evidence type="ECO:0000256" key="2">
    <source>
        <dbReference type="ARBA" id="ARBA00001968"/>
    </source>
</evidence>
<keyword evidence="5" id="KW-0597">Phosphoprotein</keyword>
<evidence type="ECO:0000313" key="16">
    <source>
        <dbReference type="Proteomes" id="UP000649739"/>
    </source>
</evidence>
<comment type="catalytic activity">
    <reaction evidence="1">
        <text>ATP + protein L-histidine = ADP + protein N-phospho-L-histidine.</text>
        <dbReference type="EC" id="2.7.13.3"/>
    </reaction>
</comment>
<evidence type="ECO:0000256" key="11">
    <source>
        <dbReference type="ARBA" id="ARBA00023136"/>
    </source>
</evidence>
<dbReference type="SMART" id="SM00387">
    <property type="entry name" value="HATPase_c"/>
    <property type="match status" value="1"/>
</dbReference>
<gene>
    <name evidence="15" type="ORF">GCM10010123_33270</name>
</gene>
<evidence type="ECO:0000313" key="15">
    <source>
        <dbReference type="EMBL" id="GGK00722.1"/>
    </source>
</evidence>
<proteinExistence type="predicted"/>
<dbReference type="FunFam" id="1.10.287.130:FF:000001">
    <property type="entry name" value="Two-component sensor histidine kinase"/>
    <property type="match status" value="1"/>
</dbReference>
<organism evidence="15 16">
    <name type="scientific">Pilimelia anulata</name>
    <dbReference type="NCBI Taxonomy" id="53371"/>
    <lineage>
        <taxon>Bacteria</taxon>
        <taxon>Bacillati</taxon>
        <taxon>Actinomycetota</taxon>
        <taxon>Actinomycetes</taxon>
        <taxon>Micromonosporales</taxon>
        <taxon>Micromonosporaceae</taxon>
        <taxon>Pilimelia</taxon>
    </lineage>
</organism>
<evidence type="ECO:0000256" key="3">
    <source>
        <dbReference type="ARBA" id="ARBA00004236"/>
    </source>
</evidence>
<dbReference type="Proteomes" id="UP000649739">
    <property type="component" value="Unassembled WGS sequence"/>
</dbReference>
<keyword evidence="10" id="KW-0902">Two-component regulatory system</keyword>
<reference evidence="15" key="2">
    <citation type="submission" date="2020-09" db="EMBL/GenBank/DDBJ databases">
        <authorList>
            <person name="Sun Q."/>
            <person name="Ohkuma M."/>
        </authorList>
    </citation>
    <scope>NUCLEOTIDE SEQUENCE</scope>
    <source>
        <strain evidence="15">JCM 3090</strain>
    </source>
</reference>
<dbReference type="GO" id="GO:0005886">
    <property type="term" value="C:plasma membrane"/>
    <property type="evidence" value="ECO:0007669"/>
    <property type="project" value="UniProtKB-SubCell"/>
</dbReference>
<dbReference type="SUPFAM" id="SSF47384">
    <property type="entry name" value="Homodimeric domain of signal transducing histidine kinase"/>
    <property type="match status" value="1"/>
</dbReference>
<reference evidence="15" key="1">
    <citation type="journal article" date="2014" name="Int. J. Syst. Evol. Microbiol.">
        <title>Complete genome sequence of Corynebacterium casei LMG S-19264T (=DSM 44701T), isolated from a smear-ripened cheese.</title>
        <authorList>
            <consortium name="US DOE Joint Genome Institute (JGI-PGF)"/>
            <person name="Walter F."/>
            <person name="Albersmeier A."/>
            <person name="Kalinowski J."/>
            <person name="Ruckert C."/>
        </authorList>
    </citation>
    <scope>NUCLEOTIDE SEQUENCE</scope>
    <source>
        <strain evidence="15">JCM 3090</strain>
    </source>
</reference>
<evidence type="ECO:0000256" key="1">
    <source>
        <dbReference type="ARBA" id="ARBA00000085"/>
    </source>
</evidence>
<comment type="cofactor">
    <cofactor evidence="2">
        <name>a divalent metal cation</name>
        <dbReference type="ChEBI" id="CHEBI:60240"/>
    </cofactor>
</comment>
<dbReference type="PRINTS" id="PR00344">
    <property type="entry name" value="BCTRLSENSOR"/>
</dbReference>
<evidence type="ECO:0000256" key="6">
    <source>
        <dbReference type="ARBA" id="ARBA00022679"/>
    </source>
</evidence>
<feature type="transmembrane region" description="Helical" evidence="12">
    <location>
        <begin position="166"/>
        <end position="189"/>
    </location>
</feature>
<accession>A0A8J3FAF0</accession>
<feature type="domain" description="HAMP" evidence="14">
    <location>
        <begin position="190"/>
        <end position="243"/>
    </location>
</feature>
<dbReference type="InterPro" id="IPR036890">
    <property type="entry name" value="HATPase_C_sf"/>
</dbReference>
<dbReference type="Gene3D" id="6.10.340.10">
    <property type="match status" value="1"/>
</dbReference>
<dbReference type="Pfam" id="PF00512">
    <property type="entry name" value="HisKA"/>
    <property type="match status" value="1"/>
</dbReference>
<dbReference type="InterPro" id="IPR003594">
    <property type="entry name" value="HATPase_dom"/>
</dbReference>
<dbReference type="EMBL" id="BMQB01000007">
    <property type="protein sequence ID" value="GGK00722.1"/>
    <property type="molecule type" value="Genomic_DNA"/>
</dbReference>
<dbReference type="SMART" id="SM00388">
    <property type="entry name" value="HisKA"/>
    <property type="match status" value="1"/>
</dbReference>
<keyword evidence="6" id="KW-0808">Transferase</keyword>
<dbReference type="PANTHER" id="PTHR45436:SF5">
    <property type="entry name" value="SENSOR HISTIDINE KINASE TRCS"/>
    <property type="match status" value="1"/>
</dbReference>
<dbReference type="SMART" id="SM00304">
    <property type="entry name" value="HAMP"/>
    <property type="match status" value="1"/>
</dbReference>
<keyword evidence="9 12" id="KW-1133">Transmembrane helix</keyword>
<dbReference type="Gene3D" id="1.10.287.130">
    <property type="match status" value="1"/>
</dbReference>
<dbReference type="PANTHER" id="PTHR45436">
    <property type="entry name" value="SENSOR HISTIDINE KINASE YKOH"/>
    <property type="match status" value="1"/>
</dbReference>
<dbReference type="PROSITE" id="PS50109">
    <property type="entry name" value="HIS_KIN"/>
    <property type="match status" value="1"/>
</dbReference>
<dbReference type="CDD" id="cd00075">
    <property type="entry name" value="HATPase"/>
    <property type="match status" value="1"/>
</dbReference>
<dbReference type="AlphaFoldDB" id="A0A8J3FAF0"/>
<evidence type="ECO:0000256" key="12">
    <source>
        <dbReference type="SAM" id="Phobius"/>
    </source>
</evidence>
<keyword evidence="7 12" id="KW-0812">Transmembrane</keyword>
<keyword evidence="16" id="KW-1185">Reference proteome</keyword>
<keyword evidence="8 15" id="KW-0418">Kinase</keyword>
<sequence>MTDAGRRWRRWRGWRQWTLRARLAVALSLLAAAGLLAANTAGVVLLRTYLVAQVDQRLTGMSNRAVRTPPPGTPARTPPNRALGSDFVVYQYRADGTLIERSGTDPEASPPVLPGYADLRARAGKGPFTIGNGATAWRTLARPRDDGGLAVLAASLQEVHATTRSLLLIDAAAGGVVLLLLGLVGYVVVRIGLMPLTRMGEVAARITVGDLSRRVPAGDPHTEPGRLGATLNGMLSRLEAEVAARAQSEHRLRRFLADASHELRTPLTSIRGFAELYRRGGAPPGAMLDETMGRIEDEAARMGLLVDDLLLLARLDIQRPLARETVDLLAIATDTVRDALVRAPQRTITVAAPDSGPVLLPGDEPRLRQVAANLVNNALQHTPESASITVRVGRREARPDKLGGATGAVAVLEVADTGEGIPESHAERVFERLYRVDPSRSRTLGGGAGLGLAIVSAIVHSHGGTVALDTAPGQGATFRVLLPMQ</sequence>
<dbReference type="InterPro" id="IPR036097">
    <property type="entry name" value="HisK_dim/P_sf"/>
</dbReference>
<dbReference type="PROSITE" id="PS50885">
    <property type="entry name" value="HAMP"/>
    <property type="match status" value="1"/>
</dbReference>
<dbReference type="InterPro" id="IPR005467">
    <property type="entry name" value="His_kinase_dom"/>
</dbReference>
<protein>
    <recommendedName>
        <fullName evidence="4">histidine kinase</fullName>
        <ecNumber evidence="4">2.7.13.3</ecNumber>
    </recommendedName>
</protein>
<name>A0A8J3FAF0_9ACTN</name>
<dbReference type="InterPro" id="IPR004358">
    <property type="entry name" value="Sig_transdc_His_kin-like_C"/>
</dbReference>
<dbReference type="SUPFAM" id="SSF55874">
    <property type="entry name" value="ATPase domain of HSP90 chaperone/DNA topoisomerase II/histidine kinase"/>
    <property type="match status" value="1"/>
</dbReference>
<evidence type="ECO:0000256" key="7">
    <source>
        <dbReference type="ARBA" id="ARBA00022692"/>
    </source>
</evidence>
<dbReference type="InterPro" id="IPR003660">
    <property type="entry name" value="HAMP_dom"/>
</dbReference>
<dbReference type="FunFam" id="3.30.565.10:FF:000006">
    <property type="entry name" value="Sensor histidine kinase WalK"/>
    <property type="match status" value="1"/>
</dbReference>
<dbReference type="Pfam" id="PF00672">
    <property type="entry name" value="HAMP"/>
    <property type="match status" value="1"/>
</dbReference>
<keyword evidence="11 12" id="KW-0472">Membrane</keyword>
<dbReference type="CDD" id="cd06225">
    <property type="entry name" value="HAMP"/>
    <property type="match status" value="1"/>
</dbReference>
<evidence type="ECO:0000259" key="14">
    <source>
        <dbReference type="PROSITE" id="PS50885"/>
    </source>
</evidence>
<dbReference type="EC" id="2.7.13.3" evidence="4"/>
<dbReference type="CDD" id="cd00082">
    <property type="entry name" value="HisKA"/>
    <property type="match status" value="1"/>
</dbReference>
<dbReference type="Pfam" id="PF02518">
    <property type="entry name" value="HATPase_c"/>
    <property type="match status" value="1"/>
</dbReference>
<evidence type="ECO:0000256" key="9">
    <source>
        <dbReference type="ARBA" id="ARBA00022989"/>
    </source>
</evidence>